<keyword evidence="1" id="KW-0732">Signal</keyword>
<sequence length="114" mass="12207">MTKTHVISALSATLIGLAAFGAQAQEINRTGEYPYASSTSQSSEVSAAQVHQELMQAKARGEVVDGDLYGLLPMSTNSDASYAQTKQQLLQSKADGYYFNNATYPVPGRTARRG</sequence>
<dbReference type="Pfam" id="PF13663">
    <property type="entry name" value="DUF4148"/>
    <property type="match status" value="1"/>
</dbReference>
<proteinExistence type="predicted"/>
<evidence type="ECO:0008006" key="4">
    <source>
        <dbReference type="Google" id="ProtNLM"/>
    </source>
</evidence>
<keyword evidence="3" id="KW-1185">Reference proteome</keyword>
<dbReference type="EMBL" id="JACBYR010000001">
    <property type="protein sequence ID" value="NYE82066.1"/>
    <property type="molecule type" value="Genomic_DNA"/>
</dbReference>
<name>A0A7Y9LMV3_9BURK</name>
<protein>
    <recommendedName>
        <fullName evidence="4">DUF4148 domain-containing protein</fullName>
    </recommendedName>
</protein>
<accession>A0A7Y9LMV3</accession>
<evidence type="ECO:0000313" key="3">
    <source>
        <dbReference type="Proteomes" id="UP000542125"/>
    </source>
</evidence>
<evidence type="ECO:0000256" key="1">
    <source>
        <dbReference type="SAM" id="SignalP"/>
    </source>
</evidence>
<dbReference type="AlphaFoldDB" id="A0A7Y9LMV3"/>
<comment type="caution">
    <text evidence="2">The sequence shown here is derived from an EMBL/GenBank/DDBJ whole genome shotgun (WGS) entry which is preliminary data.</text>
</comment>
<dbReference type="RefSeq" id="WP_179584579.1">
    <property type="nucleotide sequence ID" value="NZ_JACBYR010000001.1"/>
</dbReference>
<dbReference type="InterPro" id="IPR025421">
    <property type="entry name" value="DUF4148"/>
</dbReference>
<dbReference type="Proteomes" id="UP000542125">
    <property type="component" value="Unassembled WGS sequence"/>
</dbReference>
<reference evidence="2 3" key="1">
    <citation type="submission" date="2020-07" db="EMBL/GenBank/DDBJ databases">
        <title>Genomic Encyclopedia of Type Strains, Phase IV (KMG-V): Genome sequencing to study the core and pangenomes of soil and plant-associated prokaryotes.</title>
        <authorList>
            <person name="Whitman W."/>
        </authorList>
    </citation>
    <scope>NUCLEOTIDE SEQUENCE [LARGE SCALE GENOMIC DNA]</scope>
    <source>
        <strain evidence="2 3">SAS40</strain>
    </source>
</reference>
<feature type="signal peptide" evidence="1">
    <location>
        <begin position="1"/>
        <end position="24"/>
    </location>
</feature>
<evidence type="ECO:0000313" key="2">
    <source>
        <dbReference type="EMBL" id="NYE82066.1"/>
    </source>
</evidence>
<gene>
    <name evidence="2" type="ORF">FHW18_001337</name>
</gene>
<feature type="chain" id="PRO_5031081402" description="DUF4148 domain-containing protein" evidence="1">
    <location>
        <begin position="25"/>
        <end position="114"/>
    </location>
</feature>
<organism evidence="2 3">
    <name type="scientific">Pigmentiphaga litoralis</name>
    <dbReference type="NCBI Taxonomy" id="516702"/>
    <lineage>
        <taxon>Bacteria</taxon>
        <taxon>Pseudomonadati</taxon>
        <taxon>Pseudomonadota</taxon>
        <taxon>Betaproteobacteria</taxon>
        <taxon>Burkholderiales</taxon>
        <taxon>Alcaligenaceae</taxon>
        <taxon>Pigmentiphaga</taxon>
    </lineage>
</organism>